<dbReference type="PANTHER" id="PTHR34580">
    <property type="match status" value="1"/>
</dbReference>
<dbReference type="RefSeq" id="WP_102212892.1">
    <property type="nucleotide sequence ID" value="NZ_PNHF01000014.1"/>
</dbReference>
<dbReference type="PROSITE" id="PS52050">
    <property type="entry name" value="WYL"/>
    <property type="match status" value="1"/>
</dbReference>
<evidence type="ECO:0000313" key="3">
    <source>
        <dbReference type="Proteomes" id="UP000235363"/>
    </source>
</evidence>
<dbReference type="Proteomes" id="UP000235363">
    <property type="component" value="Unassembled WGS sequence"/>
</dbReference>
<accession>A0A2N6SYQ5</accession>
<gene>
    <name evidence="2" type="ORF">CJ204_06985</name>
</gene>
<dbReference type="AlphaFoldDB" id="A0A2N6SYQ5"/>
<evidence type="ECO:0000259" key="1">
    <source>
        <dbReference type="Pfam" id="PF13280"/>
    </source>
</evidence>
<comment type="caution">
    <text evidence="2">The sequence shown here is derived from an EMBL/GenBank/DDBJ whole genome shotgun (WGS) entry which is preliminary data.</text>
</comment>
<sequence>MNAAPRPADGDARYSAVRIRRVSLLAALADDPAGLREDWILRTVRGYNTVSEESAARYLRDDVPALAAAGIRVEWDARNATLTLDRSSFRTDDPGFTEEESEALAMASLVAFDDDSLKDLTTGAWAKLAPIARRSNLADDRGTVIFGDRVSLDGTQFADLTRAIQPPRKRVEFYFAPQLFAEEVLRTIEPWAIVNLKGRWYVVGHDVDRDDVRTFRMTRMVDVTVTDADATQPIPAENLQDIAERSLNRGAAPVTAVVKLADGADPRACADVLASARDLGDGTWEIGPATTAELVDAGLEHAGDLIVVKPKDVRDRIVETLRAVVAADDEADDATPNGEERR</sequence>
<dbReference type="EMBL" id="PNHF01000014">
    <property type="protein sequence ID" value="PMC62190.1"/>
    <property type="molecule type" value="Genomic_DNA"/>
</dbReference>
<proteinExistence type="predicted"/>
<evidence type="ECO:0000313" key="2">
    <source>
        <dbReference type="EMBL" id="PMC62190.1"/>
    </source>
</evidence>
<protein>
    <submittedName>
        <fullName evidence="2">WYL domain-containing protein</fullName>
    </submittedName>
</protein>
<feature type="domain" description="WYL" evidence="1">
    <location>
        <begin position="168"/>
        <end position="225"/>
    </location>
</feature>
<dbReference type="Pfam" id="PF13280">
    <property type="entry name" value="WYL"/>
    <property type="match status" value="1"/>
</dbReference>
<organism evidence="2 3">
    <name type="scientific">Corynebacterium xerosis</name>
    <dbReference type="NCBI Taxonomy" id="1725"/>
    <lineage>
        <taxon>Bacteria</taxon>
        <taxon>Bacillati</taxon>
        <taxon>Actinomycetota</taxon>
        <taxon>Actinomycetes</taxon>
        <taxon>Mycobacteriales</taxon>
        <taxon>Corynebacteriaceae</taxon>
        <taxon>Corynebacterium</taxon>
    </lineage>
</organism>
<dbReference type="InterPro" id="IPR051534">
    <property type="entry name" value="CBASS_pafABC_assoc_protein"/>
</dbReference>
<name>A0A2N6SYQ5_9CORY</name>
<dbReference type="PANTHER" id="PTHR34580:SF3">
    <property type="entry name" value="PROTEIN PAFB"/>
    <property type="match status" value="1"/>
</dbReference>
<dbReference type="InterPro" id="IPR026881">
    <property type="entry name" value="WYL_dom"/>
</dbReference>
<reference evidence="2 3" key="1">
    <citation type="submission" date="2017-09" db="EMBL/GenBank/DDBJ databases">
        <title>Bacterial strain isolated from the female urinary microbiota.</title>
        <authorList>
            <person name="Thomas-White K."/>
            <person name="Kumar N."/>
            <person name="Forster S."/>
            <person name="Putonti C."/>
            <person name="Lawley T."/>
            <person name="Wolfe A.J."/>
        </authorList>
    </citation>
    <scope>NUCLEOTIDE SEQUENCE [LARGE SCALE GENOMIC DNA]</scope>
    <source>
        <strain evidence="2 3">UMB0908</strain>
    </source>
</reference>